<dbReference type="EMBL" id="FXAH01000012">
    <property type="protein sequence ID" value="SMF60950.1"/>
    <property type="molecule type" value="Genomic_DNA"/>
</dbReference>
<reference evidence="3" key="1">
    <citation type="submission" date="2017-04" db="EMBL/GenBank/DDBJ databases">
        <authorList>
            <person name="Varghese N."/>
            <person name="Submissions S."/>
        </authorList>
    </citation>
    <scope>NUCLEOTIDE SEQUENCE [LARGE SCALE GENOMIC DNA]</scope>
    <source>
        <strain evidence="3">Ballard 720</strain>
    </source>
</reference>
<evidence type="ECO:0000259" key="1">
    <source>
        <dbReference type="Pfam" id="PF06172"/>
    </source>
</evidence>
<dbReference type="Pfam" id="PF06172">
    <property type="entry name" value="Cupin_5"/>
    <property type="match status" value="1"/>
</dbReference>
<protein>
    <recommendedName>
        <fullName evidence="1">DUF985 domain-containing protein</fullName>
    </recommendedName>
</protein>
<dbReference type="OrthoDB" id="9798288at2"/>
<dbReference type="CDD" id="cd06121">
    <property type="entry name" value="cupin_YML079wp"/>
    <property type="match status" value="1"/>
</dbReference>
<dbReference type="PANTHER" id="PTHR33387:SF3">
    <property type="entry name" value="DUF985 DOMAIN-CONTAINING PROTEIN"/>
    <property type="match status" value="1"/>
</dbReference>
<dbReference type="RefSeq" id="WP_085229253.1">
    <property type="nucleotide sequence ID" value="NZ_BSQD01000012.1"/>
</dbReference>
<organism evidence="2 3">
    <name type="scientific">Trinickia caryophylli</name>
    <name type="common">Paraburkholderia caryophylli</name>
    <dbReference type="NCBI Taxonomy" id="28094"/>
    <lineage>
        <taxon>Bacteria</taxon>
        <taxon>Pseudomonadati</taxon>
        <taxon>Pseudomonadota</taxon>
        <taxon>Betaproteobacteria</taxon>
        <taxon>Burkholderiales</taxon>
        <taxon>Burkholderiaceae</taxon>
        <taxon>Trinickia</taxon>
    </lineage>
</organism>
<name>A0A1X7FY75_TRICW</name>
<dbReference type="PANTHER" id="PTHR33387">
    <property type="entry name" value="RMLC-LIKE JELLY ROLL FOLD PROTEIN"/>
    <property type="match status" value="1"/>
</dbReference>
<sequence length="176" mass="19097">MPDSRNAARALVDSLGLAPHPEGGYYRETHRDPARVARLGMRGALPLDETRAASTAIYYLLDGGAYSAWHRIDADEIWHFYAGDPLALHVLDGAGKLRTRRLGNALEHEGVTFQLVVPAGCWFAAECTTQGFSLVGCTVAPGFEFAAFELADVRTLAELHPSHEELLTRLAPRGAA</sequence>
<dbReference type="Gene3D" id="2.60.120.10">
    <property type="entry name" value="Jelly Rolls"/>
    <property type="match status" value="1"/>
</dbReference>
<dbReference type="Proteomes" id="UP000192911">
    <property type="component" value="Unassembled WGS sequence"/>
</dbReference>
<dbReference type="InterPro" id="IPR011051">
    <property type="entry name" value="RmlC_Cupin_sf"/>
</dbReference>
<dbReference type="InterPro" id="IPR039935">
    <property type="entry name" value="YML079W-like"/>
</dbReference>
<keyword evidence="3" id="KW-1185">Reference proteome</keyword>
<evidence type="ECO:0000313" key="3">
    <source>
        <dbReference type="Proteomes" id="UP000192911"/>
    </source>
</evidence>
<dbReference type="STRING" id="28094.SAMN06295900_112187"/>
<dbReference type="InterPro" id="IPR009327">
    <property type="entry name" value="Cupin_DUF985"/>
</dbReference>
<gene>
    <name evidence="2" type="ORF">SAMN06295900_112187</name>
</gene>
<accession>A0A1X7FY75</accession>
<proteinExistence type="predicted"/>
<dbReference type="SUPFAM" id="SSF51182">
    <property type="entry name" value="RmlC-like cupins"/>
    <property type="match status" value="1"/>
</dbReference>
<dbReference type="GeneID" id="95548187"/>
<evidence type="ECO:0000313" key="2">
    <source>
        <dbReference type="EMBL" id="SMF60950.1"/>
    </source>
</evidence>
<feature type="domain" description="DUF985" evidence="1">
    <location>
        <begin position="10"/>
        <end position="151"/>
    </location>
</feature>
<dbReference type="InterPro" id="IPR014710">
    <property type="entry name" value="RmlC-like_jellyroll"/>
</dbReference>
<dbReference type="AlphaFoldDB" id="A0A1X7FY75"/>